<keyword evidence="2" id="KW-0964">Secreted</keyword>
<gene>
    <name evidence="4" type="ORF">DPMN_063860</name>
</gene>
<dbReference type="InterPro" id="IPR008983">
    <property type="entry name" value="Tumour_necrosis_fac-like_dom"/>
</dbReference>
<dbReference type="Proteomes" id="UP000828390">
    <property type="component" value="Unassembled WGS sequence"/>
</dbReference>
<dbReference type="Gene3D" id="2.60.120.40">
    <property type="match status" value="1"/>
</dbReference>
<dbReference type="AlphaFoldDB" id="A0A9D4HKN1"/>
<dbReference type="PANTHER" id="PTHR15427">
    <property type="entry name" value="EMILIN ELASTIN MICROFIBRIL INTERFACE-LOCATED PROTEIN ELASTIN MICROFIBRIL INTERFACER"/>
    <property type="match status" value="1"/>
</dbReference>
<proteinExistence type="predicted"/>
<comment type="subcellular location">
    <subcellularLocation>
        <location evidence="1">Secreted</location>
    </subcellularLocation>
</comment>
<reference evidence="4" key="1">
    <citation type="journal article" date="2019" name="bioRxiv">
        <title>The Genome of the Zebra Mussel, Dreissena polymorpha: A Resource for Invasive Species Research.</title>
        <authorList>
            <person name="McCartney M.A."/>
            <person name="Auch B."/>
            <person name="Kono T."/>
            <person name="Mallez S."/>
            <person name="Zhang Y."/>
            <person name="Obille A."/>
            <person name="Becker A."/>
            <person name="Abrahante J.E."/>
            <person name="Garbe J."/>
            <person name="Badalamenti J.P."/>
            <person name="Herman A."/>
            <person name="Mangelson H."/>
            <person name="Liachko I."/>
            <person name="Sullivan S."/>
            <person name="Sone E.D."/>
            <person name="Koren S."/>
            <person name="Silverstein K.A.T."/>
            <person name="Beckman K.B."/>
            <person name="Gohl D.M."/>
        </authorList>
    </citation>
    <scope>NUCLEOTIDE SEQUENCE</scope>
    <source>
        <strain evidence="4">Duluth1</strain>
        <tissue evidence="4">Whole animal</tissue>
    </source>
</reference>
<evidence type="ECO:0000313" key="4">
    <source>
        <dbReference type="EMBL" id="KAH3720948.1"/>
    </source>
</evidence>
<name>A0A9D4HKN1_DREPO</name>
<feature type="domain" description="C1q" evidence="3">
    <location>
        <begin position="46"/>
        <end position="151"/>
    </location>
</feature>
<evidence type="ECO:0000259" key="3">
    <source>
        <dbReference type="PROSITE" id="PS50871"/>
    </source>
</evidence>
<dbReference type="EMBL" id="JAIWYP010000013">
    <property type="protein sequence ID" value="KAH3720948.1"/>
    <property type="molecule type" value="Genomic_DNA"/>
</dbReference>
<dbReference type="PROSITE" id="PS50871">
    <property type="entry name" value="C1Q"/>
    <property type="match status" value="1"/>
</dbReference>
<dbReference type="SUPFAM" id="SSF49842">
    <property type="entry name" value="TNF-like"/>
    <property type="match status" value="1"/>
</dbReference>
<organism evidence="4 5">
    <name type="scientific">Dreissena polymorpha</name>
    <name type="common">Zebra mussel</name>
    <name type="synonym">Mytilus polymorpha</name>
    <dbReference type="NCBI Taxonomy" id="45954"/>
    <lineage>
        <taxon>Eukaryota</taxon>
        <taxon>Metazoa</taxon>
        <taxon>Spiralia</taxon>
        <taxon>Lophotrochozoa</taxon>
        <taxon>Mollusca</taxon>
        <taxon>Bivalvia</taxon>
        <taxon>Autobranchia</taxon>
        <taxon>Heteroconchia</taxon>
        <taxon>Euheterodonta</taxon>
        <taxon>Imparidentia</taxon>
        <taxon>Neoheterodontei</taxon>
        <taxon>Myida</taxon>
        <taxon>Dreissenoidea</taxon>
        <taxon>Dreissenidae</taxon>
        <taxon>Dreissena</taxon>
    </lineage>
</organism>
<reference evidence="4" key="2">
    <citation type="submission" date="2020-11" db="EMBL/GenBank/DDBJ databases">
        <authorList>
            <person name="McCartney M.A."/>
            <person name="Auch B."/>
            <person name="Kono T."/>
            <person name="Mallez S."/>
            <person name="Becker A."/>
            <person name="Gohl D.M."/>
            <person name="Silverstein K.A.T."/>
            <person name="Koren S."/>
            <person name="Bechman K.B."/>
            <person name="Herman A."/>
            <person name="Abrahante J.E."/>
            <person name="Garbe J."/>
        </authorList>
    </citation>
    <scope>NUCLEOTIDE SEQUENCE</scope>
    <source>
        <strain evidence="4">Duluth1</strain>
        <tissue evidence="4">Whole animal</tissue>
    </source>
</reference>
<dbReference type="InterPro" id="IPR001073">
    <property type="entry name" value="C1q_dom"/>
</dbReference>
<evidence type="ECO:0000313" key="5">
    <source>
        <dbReference type="Proteomes" id="UP000828390"/>
    </source>
</evidence>
<dbReference type="GO" id="GO:0005581">
    <property type="term" value="C:collagen trimer"/>
    <property type="evidence" value="ECO:0007669"/>
    <property type="project" value="UniProtKB-KW"/>
</dbReference>
<evidence type="ECO:0000256" key="1">
    <source>
        <dbReference type="ARBA" id="ARBA00004613"/>
    </source>
</evidence>
<dbReference type="Pfam" id="PF00386">
    <property type="entry name" value="C1q"/>
    <property type="match status" value="1"/>
</dbReference>
<comment type="caution">
    <text evidence="4">The sequence shown here is derived from an EMBL/GenBank/DDBJ whole genome shotgun (WGS) entry which is preliminary data.</text>
</comment>
<accession>A0A9D4HKN1</accession>
<dbReference type="PANTHER" id="PTHR15427:SF33">
    <property type="entry name" value="COLLAGEN IV NC1 DOMAIN-CONTAINING PROTEIN"/>
    <property type="match status" value="1"/>
</dbReference>
<keyword evidence="5" id="KW-1185">Reference proteome</keyword>
<sequence>MEQWLQVEDQVKAHVKSNLNFHYIHLLNISCRFRKGIRQTVLGRHSGTDLLAFFVTLTQTAENLGWRHNILFDNIVTNVGNGYNQHLDGFSAPVSGMYVLMSTLMSLVGYKSNFQLVRNDNTVCHMYVGGIGSGNYESSGGSYVLLLNKGK</sequence>
<protein>
    <recommendedName>
        <fullName evidence="3">C1q domain-containing protein</fullName>
    </recommendedName>
</protein>
<evidence type="ECO:0000256" key="2">
    <source>
        <dbReference type="ARBA" id="ARBA00022525"/>
    </source>
</evidence>
<dbReference type="InterPro" id="IPR050392">
    <property type="entry name" value="Collagen/C1q_domain"/>
</dbReference>